<gene>
    <name evidence="1" type="ORF">Mterra_03004</name>
</gene>
<dbReference type="OrthoDB" id="24500at2"/>
<comment type="caution">
    <text evidence="1">The sequence shown here is derived from an EMBL/GenBank/DDBJ whole genome shotgun (WGS) entry which is preliminary data.</text>
</comment>
<sequence length="301" mass="34586">MRPGPVELVTNAPADWPKVYLEGPLTAHTPTLHFITAVETRFRTSHVQVLEADVVRVTRQGVLVVPLRVKAPDGEYDLFFYPEADERAAGHFVAVHEIAQRYGRLRPVFYSTDDLFAIYPDDVGEVARQDRLFIQASLMPPKGQYAMWWAEQPGERFELSQTYLLFDRLYREIGGLEFSAFAQILIEIGMIQSEEEATAYTFPDQTVEIPLQGPEGIPMILSFSQTRGIRFHFHIQRTPPEYRELFLNLALLRFKLWRKQPEIASMPRLESPPLLWWQDLGKRLRSLSDDQAIGAVGSVKR</sequence>
<accession>A0A399EHG0</accession>
<protein>
    <submittedName>
        <fullName evidence="1">Uncharacterized protein</fullName>
    </submittedName>
</protein>
<reference evidence="1 2" key="1">
    <citation type="submission" date="2018-08" db="EMBL/GenBank/DDBJ databases">
        <title>Meiothermus terrae DSM 26712 genome sequencing project.</title>
        <authorList>
            <person name="Da Costa M.S."/>
            <person name="Albuquerque L."/>
            <person name="Raposo P."/>
            <person name="Froufe H.J.C."/>
            <person name="Barroso C.S."/>
            <person name="Egas C."/>
        </authorList>
    </citation>
    <scope>NUCLEOTIDE SEQUENCE [LARGE SCALE GENOMIC DNA]</scope>
    <source>
        <strain evidence="1 2">DSM 26712</strain>
    </source>
</reference>
<dbReference type="RefSeq" id="WP_119315972.1">
    <property type="nucleotide sequence ID" value="NZ_QXDL01000154.1"/>
</dbReference>
<organism evidence="1 2">
    <name type="scientific">Calidithermus terrae</name>
    <dbReference type="NCBI Taxonomy" id="1408545"/>
    <lineage>
        <taxon>Bacteria</taxon>
        <taxon>Thermotogati</taxon>
        <taxon>Deinococcota</taxon>
        <taxon>Deinococci</taxon>
        <taxon>Thermales</taxon>
        <taxon>Thermaceae</taxon>
        <taxon>Calidithermus</taxon>
    </lineage>
</organism>
<evidence type="ECO:0000313" key="2">
    <source>
        <dbReference type="Proteomes" id="UP000265715"/>
    </source>
</evidence>
<evidence type="ECO:0000313" key="1">
    <source>
        <dbReference type="EMBL" id="RIH81722.1"/>
    </source>
</evidence>
<proteinExistence type="predicted"/>
<dbReference type="AlphaFoldDB" id="A0A399EHG0"/>
<keyword evidence="2" id="KW-1185">Reference proteome</keyword>
<dbReference type="EMBL" id="QXDL01000154">
    <property type="protein sequence ID" value="RIH81722.1"/>
    <property type="molecule type" value="Genomic_DNA"/>
</dbReference>
<dbReference type="Proteomes" id="UP000265715">
    <property type="component" value="Unassembled WGS sequence"/>
</dbReference>
<name>A0A399EHG0_9DEIN</name>